<evidence type="ECO:0000313" key="3">
    <source>
        <dbReference type="Proteomes" id="UP000775213"/>
    </source>
</evidence>
<keyword evidence="3" id="KW-1185">Reference proteome</keyword>
<sequence>MLYFQGSPCQNARIFQSPRNRTATIRRISSPTTAEKTPLLFPFQLLSFSPSFMKTMDSKSNPKLYLLTDHTTQTPLPPPASSDGRQPPTRRPSSRTPSFSSSASSLSGSPSSFSTSSSHSPFHRILPYSSIPFSWERQPGIPKSPSTTATPATGDRNPLLPLPPPVRSVSGFSQKKRSASDVDPFAAALVECAKDAPGVDAMWWRRPDESVGAVGKMLGICRRTIMADRVGFLDLFASFNCKTSCSVSDATIVVPRSRVRAASSYGVLDRRPETLLKPELARYKIWTTKEFFLFCTFPAAYEEEVIRSSQSTGSIIIRFG</sequence>
<evidence type="ECO:0000313" key="2">
    <source>
        <dbReference type="EMBL" id="KAH0453684.1"/>
    </source>
</evidence>
<feature type="compositionally biased region" description="Low complexity" evidence="1">
    <location>
        <begin position="144"/>
        <end position="153"/>
    </location>
</feature>
<name>A0AAV7GCT6_DENCH</name>
<dbReference type="Proteomes" id="UP000775213">
    <property type="component" value="Unassembled WGS sequence"/>
</dbReference>
<dbReference type="PANTHER" id="PTHR33696:SF1">
    <property type="entry name" value="T22J18.15"/>
    <property type="match status" value="1"/>
</dbReference>
<feature type="region of interest" description="Disordered" evidence="1">
    <location>
        <begin position="137"/>
        <end position="175"/>
    </location>
</feature>
<protein>
    <submittedName>
        <fullName evidence="2">Uncharacterized protein</fullName>
    </submittedName>
</protein>
<feature type="compositionally biased region" description="Low complexity" evidence="1">
    <location>
        <begin position="94"/>
        <end position="120"/>
    </location>
</feature>
<gene>
    <name evidence="2" type="ORF">IEQ34_018008</name>
</gene>
<proteinExistence type="predicted"/>
<organism evidence="2 3">
    <name type="scientific">Dendrobium chrysotoxum</name>
    <name type="common">Orchid</name>
    <dbReference type="NCBI Taxonomy" id="161865"/>
    <lineage>
        <taxon>Eukaryota</taxon>
        <taxon>Viridiplantae</taxon>
        <taxon>Streptophyta</taxon>
        <taxon>Embryophyta</taxon>
        <taxon>Tracheophyta</taxon>
        <taxon>Spermatophyta</taxon>
        <taxon>Magnoliopsida</taxon>
        <taxon>Liliopsida</taxon>
        <taxon>Asparagales</taxon>
        <taxon>Orchidaceae</taxon>
        <taxon>Epidendroideae</taxon>
        <taxon>Malaxideae</taxon>
        <taxon>Dendrobiinae</taxon>
        <taxon>Dendrobium</taxon>
    </lineage>
</organism>
<accession>A0AAV7GCT6</accession>
<reference evidence="2 3" key="1">
    <citation type="journal article" date="2021" name="Hortic Res">
        <title>Chromosome-scale assembly of the Dendrobium chrysotoxum genome enhances the understanding of orchid evolution.</title>
        <authorList>
            <person name="Zhang Y."/>
            <person name="Zhang G.Q."/>
            <person name="Zhang D."/>
            <person name="Liu X.D."/>
            <person name="Xu X.Y."/>
            <person name="Sun W.H."/>
            <person name="Yu X."/>
            <person name="Zhu X."/>
            <person name="Wang Z.W."/>
            <person name="Zhao X."/>
            <person name="Zhong W.Y."/>
            <person name="Chen H."/>
            <person name="Yin W.L."/>
            <person name="Huang T."/>
            <person name="Niu S.C."/>
            <person name="Liu Z.J."/>
        </authorList>
    </citation>
    <scope>NUCLEOTIDE SEQUENCE [LARGE SCALE GENOMIC DNA]</scope>
    <source>
        <strain evidence="2">Lindl</strain>
    </source>
</reference>
<dbReference type="PANTHER" id="PTHR33696">
    <property type="entry name" value="T22J18.15-RELATED"/>
    <property type="match status" value="1"/>
</dbReference>
<feature type="region of interest" description="Disordered" evidence="1">
    <location>
        <begin position="69"/>
        <end position="120"/>
    </location>
</feature>
<evidence type="ECO:0000256" key="1">
    <source>
        <dbReference type="SAM" id="MobiDB-lite"/>
    </source>
</evidence>
<comment type="caution">
    <text evidence="2">The sequence shown here is derived from an EMBL/GenBank/DDBJ whole genome shotgun (WGS) entry which is preliminary data.</text>
</comment>
<dbReference type="EMBL" id="JAGFBR010000016">
    <property type="protein sequence ID" value="KAH0453684.1"/>
    <property type="molecule type" value="Genomic_DNA"/>
</dbReference>
<dbReference type="AlphaFoldDB" id="A0AAV7GCT6"/>